<dbReference type="EMBL" id="CP036279">
    <property type="protein sequence ID" value="QDU61467.1"/>
    <property type="molecule type" value="Genomic_DNA"/>
</dbReference>
<dbReference type="InterPro" id="IPR036724">
    <property type="entry name" value="Cobalamin-bd_sf"/>
</dbReference>
<dbReference type="InterPro" id="IPR041657">
    <property type="entry name" value="HTH_17"/>
</dbReference>
<dbReference type="SUPFAM" id="SSF46955">
    <property type="entry name" value="Putative DNA-binding domain"/>
    <property type="match status" value="1"/>
</dbReference>
<evidence type="ECO:0000313" key="4">
    <source>
        <dbReference type="EMBL" id="QDU61467.1"/>
    </source>
</evidence>
<evidence type="ECO:0000256" key="1">
    <source>
        <dbReference type="SAM" id="MobiDB-lite"/>
    </source>
</evidence>
<dbReference type="GO" id="GO:0031419">
    <property type="term" value="F:cobalamin binding"/>
    <property type="evidence" value="ECO:0007669"/>
    <property type="project" value="InterPro"/>
</dbReference>
<dbReference type="NCBIfam" id="TIGR01764">
    <property type="entry name" value="excise"/>
    <property type="match status" value="1"/>
</dbReference>
<evidence type="ECO:0000313" key="5">
    <source>
        <dbReference type="Proteomes" id="UP000317093"/>
    </source>
</evidence>
<dbReference type="Gene3D" id="1.10.1240.10">
    <property type="entry name" value="Methionine synthase domain"/>
    <property type="match status" value="1"/>
</dbReference>
<dbReference type="GO" id="GO:0046872">
    <property type="term" value="F:metal ion binding"/>
    <property type="evidence" value="ECO:0007669"/>
    <property type="project" value="InterPro"/>
</dbReference>
<dbReference type="AlphaFoldDB" id="A0A518B3B7"/>
<dbReference type="OrthoDB" id="264258at2"/>
<dbReference type="RefSeq" id="WP_145258054.1">
    <property type="nucleotide sequence ID" value="NZ_CP036279.1"/>
</dbReference>
<dbReference type="InterPro" id="IPR003759">
    <property type="entry name" value="Cbl-bd_cap"/>
</dbReference>
<dbReference type="InterPro" id="IPR009061">
    <property type="entry name" value="DNA-bd_dom_put_sf"/>
</dbReference>
<protein>
    <submittedName>
        <fullName evidence="4">Helix-turn-helix domain protein</fullName>
    </submittedName>
</protein>
<dbReference type="Gene3D" id="1.10.1660.10">
    <property type="match status" value="1"/>
</dbReference>
<dbReference type="Pfam" id="PF02607">
    <property type="entry name" value="B12-binding_2"/>
    <property type="match status" value="1"/>
</dbReference>
<reference evidence="4 5" key="1">
    <citation type="submission" date="2019-02" db="EMBL/GenBank/DDBJ databases">
        <title>Deep-cultivation of Planctomycetes and their phenomic and genomic characterization uncovers novel biology.</title>
        <authorList>
            <person name="Wiegand S."/>
            <person name="Jogler M."/>
            <person name="Boedeker C."/>
            <person name="Pinto D."/>
            <person name="Vollmers J."/>
            <person name="Rivas-Marin E."/>
            <person name="Kohn T."/>
            <person name="Peeters S.H."/>
            <person name="Heuer A."/>
            <person name="Rast P."/>
            <person name="Oberbeckmann S."/>
            <person name="Bunk B."/>
            <person name="Jeske O."/>
            <person name="Meyerdierks A."/>
            <person name="Storesund J.E."/>
            <person name="Kallscheuer N."/>
            <person name="Luecker S."/>
            <person name="Lage O.M."/>
            <person name="Pohl T."/>
            <person name="Merkel B.J."/>
            <person name="Hornburger P."/>
            <person name="Mueller R.-W."/>
            <person name="Bruemmer F."/>
            <person name="Labrenz M."/>
            <person name="Spormann A.M."/>
            <person name="Op den Camp H."/>
            <person name="Overmann J."/>
            <person name="Amann R."/>
            <person name="Jetten M.S.M."/>
            <person name="Mascher T."/>
            <person name="Medema M.H."/>
            <person name="Devos D.P."/>
            <person name="Kaster A.-K."/>
            <person name="Ovreas L."/>
            <person name="Rohde M."/>
            <person name="Galperin M.Y."/>
            <person name="Jogler C."/>
        </authorList>
    </citation>
    <scope>NUCLEOTIDE SEQUENCE [LARGE SCALE GENOMIC DNA]</scope>
    <source>
        <strain evidence="4 5">Pan216</strain>
    </source>
</reference>
<dbReference type="InterPro" id="IPR010093">
    <property type="entry name" value="SinI_DNA-bd"/>
</dbReference>
<gene>
    <name evidence="4" type="ORF">Pan216_23270</name>
</gene>
<feature type="region of interest" description="Disordered" evidence="1">
    <location>
        <begin position="287"/>
        <end position="306"/>
    </location>
</feature>
<sequence>MTEPNYVSTTRVSKALGVSVSTVKRWVDDGILPAHKTAGGHRKVLVADVLRLVRDGEFPHLDLGCLEVRPARSDASDLADRLYNALLKGNIEQVNAVIQGSYQQGMPIAKLGDEIVAPSMHRVGSDWERGALDVYEEHRATQLCASSLFSLRSSLEAHAAKDRPTALGGAIEGDQSLLPSLLCEMVLLDEGWKAINLGPETPIESFLQATCELKPTLVWMSVSYQVMPRDFEERYAEFYAEAEKQGVAVVIGGQRADEQLLRRLPHTSSGLTLTQLVSFARWINPRKRRPRRGRPPLDSSGSASER</sequence>
<dbReference type="InterPro" id="IPR036594">
    <property type="entry name" value="Meth_synthase_dom"/>
</dbReference>
<dbReference type="Gene3D" id="3.40.50.280">
    <property type="entry name" value="Cobalamin-binding domain"/>
    <property type="match status" value="1"/>
</dbReference>
<dbReference type="SUPFAM" id="SSF52242">
    <property type="entry name" value="Cobalamin (vitamin B12)-binding domain"/>
    <property type="match status" value="1"/>
</dbReference>
<evidence type="ECO:0000259" key="2">
    <source>
        <dbReference type="Pfam" id="PF02607"/>
    </source>
</evidence>
<accession>A0A518B3B7</accession>
<feature type="domain" description="Helix-turn-helix" evidence="3">
    <location>
        <begin position="7"/>
        <end position="54"/>
    </location>
</feature>
<keyword evidence="5" id="KW-1185">Reference proteome</keyword>
<proteinExistence type="predicted"/>
<evidence type="ECO:0000259" key="3">
    <source>
        <dbReference type="Pfam" id="PF12728"/>
    </source>
</evidence>
<organism evidence="4 5">
    <name type="scientific">Kolteria novifilia</name>
    <dbReference type="NCBI Taxonomy" id="2527975"/>
    <lineage>
        <taxon>Bacteria</taxon>
        <taxon>Pseudomonadati</taxon>
        <taxon>Planctomycetota</taxon>
        <taxon>Planctomycetia</taxon>
        <taxon>Kolteriales</taxon>
        <taxon>Kolteriaceae</taxon>
        <taxon>Kolteria</taxon>
    </lineage>
</organism>
<dbReference type="Proteomes" id="UP000317093">
    <property type="component" value="Chromosome"/>
</dbReference>
<name>A0A518B3B7_9BACT</name>
<dbReference type="CDD" id="cd04762">
    <property type="entry name" value="HTH_MerR-trunc"/>
    <property type="match status" value="1"/>
</dbReference>
<dbReference type="KEGG" id="knv:Pan216_23270"/>
<feature type="domain" description="B12-binding N-terminal" evidence="2">
    <location>
        <begin position="78"/>
        <end position="145"/>
    </location>
</feature>
<dbReference type="GO" id="GO:0003677">
    <property type="term" value="F:DNA binding"/>
    <property type="evidence" value="ECO:0007669"/>
    <property type="project" value="InterPro"/>
</dbReference>
<dbReference type="Pfam" id="PF12728">
    <property type="entry name" value="HTH_17"/>
    <property type="match status" value="1"/>
</dbReference>